<evidence type="ECO:0000256" key="4">
    <source>
        <dbReference type="ARBA" id="ARBA00035202"/>
    </source>
</evidence>
<dbReference type="Gene3D" id="6.10.250.290">
    <property type="match status" value="1"/>
</dbReference>
<keyword evidence="3 5" id="KW-0687">Ribonucleoprotein</keyword>
<dbReference type="InterPro" id="IPR022973">
    <property type="entry name" value="Ribosomal_uL10_bac"/>
</dbReference>
<accession>A0A1G2UY82</accession>
<evidence type="ECO:0000313" key="6">
    <source>
        <dbReference type="EMBL" id="OHB14302.1"/>
    </source>
</evidence>
<comment type="function">
    <text evidence="5">Forms part of the ribosomal stalk, playing a central role in the interaction of the ribosome with GTP-bound translation factors.</text>
</comment>
<keyword evidence="5" id="KW-0694">RNA-binding</keyword>
<dbReference type="InterPro" id="IPR047865">
    <property type="entry name" value="Ribosomal_uL10_bac_type"/>
</dbReference>
<dbReference type="Pfam" id="PF00466">
    <property type="entry name" value="Ribosomal_L10"/>
    <property type="match status" value="1"/>
</dbReference>
<sequence>MPITKEKKKEIVSGLEKVINNSKSMVFVNFHKLLVKDVSEIRRTLKGENVGYVVAKKSLFKRVLDAAKIKGDMPVLNGELALVYGEDLLAPARGIYDFQKKLDGKVSILGGVFDGEYKSQIDMVGIASIPSLQVLRGMFVNVINSPIQRFAIALNAIAEKRN</sequence>
<dbReference type="HAMAP" id="MF_00362">
    <property type="entry name" value="Ribosomal_uL10"/>
    <property type="match status" value="1"/>
</dbReference>
<evidence type="ECO:0000256" key="3">
    <source>
        <dbReference type="ARBA" id="ARBA00023274"/>
    </source>
</evidence>
<evidence type="ECO:0000256" key="1">
    <source>
        <dbReference type="ARBA" id="ARBA00008889"/>
    </source>
</evidence>
<gene>
    <name evidence="5" type="primary">rplJ</name>
    <name evidence="6" type="ORF">A2431_02430</name>
</gene>
<dbReference type="GO" id="GO:0006412">
    <property type="term" value="P:translation"/>
    <property type="evidence" value="ECO:0007669"/>
    <property type="project" value="UniProtKB-UniRule"/>
</dbReference>
<reference evidence="6 7" key="1">
    <citation type="journal article" date="2016" name="Nat. Commun.">
        <title>Thousands of microbial genomes shed light on interconnected biogeochemical processes in an aquifer system.</title>
        <authorList>
            <person name="Anantharaman K."/>
            <person name="Brown C.T."/>
            <person name="Hug L.A."/>
            <person name="Sharon I."/>
            <person name="Castelle C.J."/>
            <person name="Probst A.J."/>
            <person name="Thomas B.C."/>
            <person name="Singh A."/>
            <person name="Wilkins M.J."/>
            <person name="Karaoz U."/>
            <person name="Brodie E.L."/>
            <person name="Williams K.H."/>
            <person name="Hubbard S.S."/>
            <person name="Banfield J.F."/>
        </authorList>
    </citation>
    <scope>NUCLEOTIDE SEQUENCE [LARGE SCALE GENOMIC DNA]</scope>
</reference>
<dbReference type="InterPro" id="IPR001790">
    <property type="entry name" value="Ribosomal_uL10"/>
</dbReference>
<dbReference type="PANTHER" id="PTHR11560">
    <property type="entry name" value="39S RIBOSOMAL PROTEIN L10, MITOCHONDRIAL"/>
    <property type="match status" value="1"/>
</dbReference>
<proteinExistence type="inferred from homology"/>
<name>A0A1G2UY82_9BACT</name>
<dbReference type="EMBL" id="MHWW01000024">
    <property type="protein sequence ID" value="OHB14302.1"/>
    <property type="molecule type" value="Genomic_DNA"/>
</dbReference>
<dbReference type="GO" id="GO:0070180">
    <property type="term" value="F:large ribosomal subunit rRNA binding"/>
    <property type="evidence" value="ECO:0007669"/>
    <property type="project" value="UniProtKB-UniRule"/>
</dbReference>
<keyword evidence="5" id="KW-0699">rRNA-binding</keyword>
<dbReference type="Proteomes" id="UP000177697">
    <property type="component" value="Unassembled WGS sequence"/>
</dbReference>
<dbReference type="GO" id="GO:1990904">
    <property type="term" value="C:ribonucleoprotein complex"/>
    <property type="evidence" value="ECO:0007669"/>
    <property type="project" value="UniProtKB-KW"/>
</dbReference>
<dbReference type="SUPFAM" id="SSF160369">
    <property type="entry name" value="Ribosomal protein L10-like"/>
    <property type="match status" value="1"/>
</dbReference>
<evidence type="ECO:0000256" key="2">
    <source>
        <dbReference type="ARBA" id="ARBA00022980"/>
    </source>
</evidence>
<keyword evidence="2 5" id="KW-0689">Ribosomal protein</keyword>
<evidence type="ECO:0000256" key="5">
    <source>
        <dbReference type="HAMAP-Rule" id="MF_00362"/>
    </source>
</evidence>
<protein>
    <recommendedName>
        <fullName evidence="4 5">Large ribosomal subunit protein uL10</fullName>
    </recommendedName>
</protein>
<comment type="caution">
    <text evidence="6">The sequence shown here is derived from an EMBL/GenBank/DDBJ whole genome shotgun (WGS) entry which is preliminary data.</text>
</comment>
<comment type="subunit">
    <text evidence="5">Part of the ribosomal stalk of the 50S ribosomal subunit. The N-terminus interacts with L11 and the large rRNA to form the base of the stalk. The C-terminus forms an elongated spine to which L12 dimers bind in a sequential fashion forming a multimeric L10(L12)X complex.</text>
</comment>
<dbReference type="NCBIfam" id="NF000955">
    <property type="entry name" value="PRK00099.1-1"/>
    <property type="match status" value="1"/>
</dbReference>
<dbReference type="AlphaFoldDB" id="A0A1G2UY82"/>
<evidence type="ECO:0000313" key="7">
    <source>
        <dbReference type="Proteomes" id="UP000177697"/>
    </source>
</evidence>
<comment type="similarity">
    <text evidence="1 5">Belongs to the universal ribosomal protein uL10 family.</text>
</comment>
<dbReference type="InterPro" id="IPR043141">
    <property type="entry name" value="Ribosomal_uL10-like_sf"/>
</dbReference>
<dbReference type="GO" id="GO:0005840">
    <property type="term" value="C:ribosome"/>
    <property type="evidence" value="ECO:0007669"/>
    <property type="project" value="UniProtKB-KW"/>
</dbReference>
<dbReference type="CDD" id="cd05797">
    <property type="entry name" value="Ribosomal_L10"/>
    <property type="match status" value="1"/>
</dbReference>
<organism evidence="6 7">
    <name type="scientific">Candidatus Zambryskibacteria bacterium RIFOXYC1_FULL_39_10</name>
    <dbReference type="NCBI Taxonomy" id="1802779"/>
    <lineage>
        <taxon>Bacteria</taxon>
        <taxon>Candidatus Zambryskiibacteriota</taxon>
    </lineage>
</organism>
<dbReference type="Gene3D" id="3.30.70.1730">
    <property type="match status" value="1"/>
</dbReference>